<evidence type="ECO:0000259" key="8">
    <source>
        <dbReference type="PROSITE" id="PS50089"/>
    </source>
</evidence>
<dbReference type="PANTHER" id="PTHR45626:SF12">
    <property type="entry name" value="DNA REPAIR PROTEIN RAD16"/>
    <property type="match status" value="1"/>
</dbReference>
<dbReference type="PANTHER" id="PTHR45626">
    <property type="entry name" value="TRANSCRIPTION TERMINATION FACTOR 2-RELATED"/>
    <property type="match status" value="1"/>
</dbReference>
<comment type="caution">
    <text evidence="12">The sequence shown here is derived from an EMBL/GenBank/DDBJ whole genome shotgun (WGS) entry which is preliminary data.</text>
</comment>
<dbReference type="InterPro" id="IPR036361">
    <property type="entry name" value="SAP_dom_sf"/>
</dbReference>
<dbReference type="InterPro" id="IPR003034">
    <property type="entry name" value="SAP_dom"/>
</dbReference>
<dbReference type="CDD" id="cd18008">
    <property type="entry name" value="DEXDc_SHPRH-like"/>
    <property type="match status" value="1"/>
</dbReference>
<dbReference type="Gene3D" id="3.30.40.10">
    <property type="entry name" value="Zinc/RING finger domain, C3HC4 (zinc finger)"/>
    <property type="match status" value="1"/>
</dbReference>
<dbReference type="InterPro" id="IPR001650">
    <property type="entry name" value="Helicase_C-like"/>
</dbReference>
<dbReference type="SMART" id="SM00487">
    <property type="entry name" value="DEXDc"/>
    <property type="match status" value="1"/>
</dbReference>
<dbReference type="GO" id="GO:0005634">
    <property type="term" value="C:nucleus"/>
    <property type="evidence" value="ECO:0007669"/>
    <property type="project" value="UniProtKB-SubCell"/>
</dbReference>
<feature type="region of interest" description="Disordered" evidence="7">
    <location>
        <begin position="402"/>
        <end position="458"/>
    </location>
</feature>
<dbReference type="GO" id="GO:0016787">
    <property type="term" value="F:hydrolase activity"/>
    <property type="evidence" value="ECO:0007669"/>
    <property type="project" value="UniProtKB-KW"/>
</dbReference>
<keyword evidence="6" id="KW-0862">Zinc</keyword>
<dbReference type="EMBL" id="LSRX01000716">
    <property type="protein sequence ID" value="OLP90338.1"/>
    <property type="molecule type" value="Genomic_DNA"/>
</dbReference>
<dbReference type="InterPro" id="IPR027417">
    <property type="entry name" value="P-loop_NTPase"/>
</dbReference>
<feature type="domain" description="RING-type" evidence="8">
    <location>
        <begin position="715"/>
        <end position="763"/>
    </location>
</feature>
<feature type="region of interest" description="Disordered" evidence="7">
    <location>
        <begin position="195"/>
        <end position="221"/>
    </location>
</feature>
<dbReference type="GO" id="GO:0004386">
    <property type="term" value="F:helicase activity"/>
    <property type="evidence" value="ECO:0007669"/>
    <property type="project" value="UniProtKB-KW"/>
</dbReference>
<gene>
    <name evidence="12" type="primary">rhp16</name>
    <name evidence="12" type="ORF">AK812_SmicGene28089</name>
</gene>
<dbReference type="Pfam" id="PF00271">
    <property type="entry name" value="Helicase_C"/>
    <property type="match status" value="1"/>
</dbReference>
<dbReference type="SUPFAM" id="SSF57850">
    <property type="entry name" value="RING/U-box"/>
    <property type="match status" value="1"/>
</dbReference>
<feature type="region of interest" description="Disordered" evidence="7">
    <location>
        <begin position="774"/>
        <end position="825"/>
    </location>
</feature>
<dbReference type="PROSITE" id="PS50800">
    <property type="entry name" value="SAP"/>
    <property type="match status" value="1"/>
</dbReference>
<organism evidence="12 13">
    <name type="scientific">Symbiodinium microadriaticum</name>
    <name type="common">Dinoflagellate</name>
    <name type="synonym">Zooxanthella microadriatica</name>
    <dbReference type="NCBI Taxonomy" id="2951"/>
    <lineage>
        <taxon>Eukaryota</taxon>
        <taxon>Sar</taxon>
        <taxon>Alveolata</taxon>
        <taxon>Dinophyceae</taxon>
        <taxon>Suessiales</taxon>
        <taxon>Symbiodiniaceae</taxon>
        <taxon>Symbiodinium</taxon>
    </lineage>
</organism>
<feature type="compositionally biased region" description="Low complexity" evidence="7">
    <location>
        <begin position="797"/>
        <end position="825"/>
    </location>
</feature>
<keyword evidence="3" id="KW-0378">Hydrolase</keyword>
<dbReference type="OMA" id="LLRYPFC"/>
<name>A0A1Q9D565_SYMMI</name>
<dbReference type="Pfam" id="PF13639">
    <property type="entry name" value="zf-RING_2"/>
    <property type="match status" value="1"/>
</dbReference>
<evidence type="ECO:0000313" key="12">
    <source>
        <dbReference type="EMBL" id="OLP90338.1"/>
    </source>
</evidence>
<sequence>MRSEGRSAKASREGAEAAAEYSSGSVGIVTKNLPEVAVPKDLAVPMLPFQKEGLAWMCHQEDSDVRGGILADEMGMGKTIQAISLLLARPLKGPCLVVCPMAAVQQWVKEIGKFTKKGAMRTLVYHGSEKGKVATQFKKCDVVITTYQTLESDYRREAHKHRVKCKYCGKLFMPEKLAVHQRYFCGPNAEKTKKQQKTAAKKAMQSMGIGNSSSSSSKEAPPTITNIYRDFMKQAGVDVKAKGYWNVMKETRDRLQEKSSSSSKAKTSEDGLSRERLNLLDKKELTDLCAKKGLDSAGRKPELVDRLMDFAVTGMAEAPAKKATLAMKLMTSVSPKAKAQAAKPGSAPGKKRPLLLRTSASGSSKYQGVSHVKASGKWQAMYKGQRLGSFASELKAAQAVRDAAEEADRSESKKGKAKAAKGSAEPPQSRNGLARTVAQGKATATGSKRKHDEMEGNNYEGYETYEGAQLDLSESPLHAIEWARVVLDEAHRIKGRTNSTALAAYALQAQKGYRWCLTGTPLQNRVGELYSLIRFLRVRPYAFYYCKKQGCKCECACFMRERYCPNCGHVRFLHYSSFKRDVSNPIIKFGYMGAGKTAFGKLRQDILQRCMLRRTKEERKADLKLPPIKVIIRKDKLSKQEMDFYSSIYMQSCVKFDTFVHSGTVLHNYAHIFDLLTSLRRAVDHPYLIVYGGGQGTHKLPAGKALLPANAGKVCGLCQDDIDENEETMREAKCGHVFHDECIRAYIADAPALKSGGVGCPVCFTKLTVNLEDADDEGDGTEETPKKKSRKAVYCTPAKTAKPRSSSPAPKAKAKTAKLALPAPAEETSKSVAKGGFGPGSIMKKVKASEFQSSTKIEAVVDEINKMIQGDNGAKGIVFSQFGSMLELLEFRLKRAGITCVIFRGGMSMQAREDALAAFNEDANMKVILISLKAGGEGLNLQVANHVFLMDPWWNPASEMQAIQRAHRIGQTKAVKAVRFITSDTIEEKIIKLQEKKQLVFDASIDGSATSLGKLTEQDLRFLFQH</sequence>
<dbReference type="InterPro" id="IPR014001">
    <property type="entry name" value="Helicase_ATP-bd"/>
</dbReference>
<dbReference type="SUPFAM" id="SSF68906">
    <property type="entry name" value="SAP domain"/>
    <property type="match status" value="1"/>
</dbReference>
<dbReference type="Gene3D" id="1.10.720.30">
    <property type="entry name" value="SAP domain"/>
    <property type="match status" value="1"/>
</dbReference>
<dbReference type="SMART" id="SM00184">
    <property type="entry name" value="RING"/>
    <property type="match status" value="1"/>
</dbReference>
<dbReference type="CDD" id="cd18793">
    <property type="entry name" value="SF2_C_SNF"/>
    <property type="match status" value="1"/>
</dbReference>
<dbReference type="PROSITE" id="PS50089">
    <property type="entry name" value="ZF_RING_2"/>
    <property type="match status" value="1"/>
</dbReference>
<evidence type="ECO:0000256" key="3">
    <source>
        <dbReference type="ARBA" id="ARBA00022801"/>
    </source>
</evidence>
<dbReference type="GO" id="GO:0008094">
    <property type="term" value="F:ATP-dependent activity, acting on DNA"/>
    <property type="evidence" value="ECO:0007669"/>
    <property type="project" value="TreeGrafter"/>
</dbReference>
<dbReference type="GO" id="GO:0006289">
    <property type="term" value="P:nucleotide-excision repair"/>
    <property type="evidence" value="ECO:0007669"/>
    <property type="project" value="TreeGrafter"/>
</dbReference>
<dbReference type="PROSITE" id="PS51194">
    <property type="entry name" value="HELICASE_CTER"/>
    <property type="match status" value="1"/>
</dbReference>
<dbReference type="InterPro" id="IPR002464">
    <property type="entry name" value="DNA/RNA_helicase_DEAH_CS"/>
</dbReference>
<dbReference type="Proteomes" id="UP000186817">
    <property type="component" value="Unassembled WGS sequence"/>
</dbReference>
<protein>
    <submittedName>
        <fullName evidence="12">ATP-dependent helicase rhp16</fullName>
    </submittedName>
</protein>
<dbReference type="SUPFAM" id="SSF52540">
    <property type="entry name" value="P-loop containing nucleoside triphosphate hydrolases"/>
    <property type="match status" value="2"/>
</dbReference>
<proteinExistence type="predicted"/>
<evidence type="ECO:0000256" key="4">
    <source>
        <dbReference type="ARBA" id="ARBA00022806"/>
    </source>
</evidence>
<feature type="region of interest" description="Disordered" evidence="7">
    <location>
        <begin position="252"/>
        <end position="272"/>
    </location>
</feature>
<evidence type="ECO:0000256" key="2">
    <source>
        <dbReference type="ARBA" id="ARBA00022741"/>
    </source>
</evidence>
<dbReference type="SMART" id="SM00513">
    <property type="entry name" value="SAP"/>
    <property type="match status" value="1"/>
</dbReference>
<dbReference type="PROSITE" id="PS00690">
    <property type="entry name" value="DEAH_ATP_HELICASE"/>
    <property type="match status" value="1"/>
</dbReference>
<evidence type="ECO:0000259" key="9">
    <source>
        <dbReference type="PROSITE" id="PS50800"/>
    </source>
</evidence>
<keyword evidence="2" id="KW-0547">Nucleotide-binding</keyword>
<feature type="domain" description="Helicase C-terminal" evidence="11">
    <location>
        <begin position="856"/>
        <end position="1016"/>
    </location>
</feature>
<dbReference type="Gene3D" id="3.40.50.300">
    <property type="entry name" value="P-loop containing nucleotide triphosphate hydrolases"/>
    <property type="match status" value="1"/>
</dbReference>
<dbReference type="Pfam" id="PF02037">
    <property type="entry name" value="SAP"/>
    <property type="match status" value="1"/>
</dbReference>
<evidence type="ECO:0000259" key="10">
    <source>
        <dbReference type="PROSITE" id="PS51192"/>
    </source>
</evidence>
<dbReference type="OrthoDB" id="448448at2759"/>
<evidence type="ECO:0000313" key="13">
    <source>
        <dbReference type="Proteomes" id="UP000186817"/>
    </source>
</evidence>
<keyword evidence="6" id="KW-0863">Zinc-finger</keyword>
<feature type="compositionally biased region" description="Basic and acidic residues" evidence="7">
    <location>
        <begin position="402"/>
        <end position="414"/>
    </location>
</feature>
<keyword evidence="4 12" id="KW-0347">Helicase</keyword>
<evidence type="ECO:0000256" key="5">
    <source>
        <dbReference type="ARBA" id="ARBA00022840"/>
    </source>
</evidence>
<dbReference type="SMART" id="SM00490">
    <property type="entry name" value="HELICc"/>
    <property type="match status" value="1"/>
</dbReference>
<evidence type="ECO:0000256" key="7">
    <source>
        <dbReference type="SAM" id="MobiDB-lite"/>
    </source>
</evidence>
<dbReference type="InterPro" id="IPR000330">
    <property type="entry name" value="SNF2_N"/>
</dbReference>
<dbReference type="AlphaFoldDB" id="A0A1Q9D565"/>
<feature type="domain" description="SAP" evidence="9">
    <location>
        <begin position="277"/>
        <end position="311"/>
    </location>
</feature>
<comment type="subcellular location">
    <subcellularLocation>
        <location evidence="1">Nucleus</location>
    </subcellularLocation>
</comment>
<evidence type="ECO:0000256" key="6">
    <source>
        <dbReference type="PROSITE-ProRule" id="PRU00175"/>
    </source>
</evidence>
<dbReference type="GO" id="GO:0005524">
    <property type="term" value="F:ATP binding"/>
    <property type="evidence" value="ECO:0007669"/>
    <property type="project" value="UniProtKB-KW"/>
</dbReference>
<dbReference type="InterPro" id="IPR001841">
    <property type="entry name" value="Znf_RING"/>
</dbReference>
<dbReference type="InterPro" id="IPR049730">
    <property type="entry name" value="SNF2/RAD54-like_C"/>
</dbReference>
<dbReference type="InterPro" id="IPR038718">
    <property type="entry name" value="SNF2-like_sf"/>
</dbReference>
<dbReference type="Gene3D" id="3.40.50.10810">
    <property type="entry name" value="Tandem AAA-ATPase domain"/>
    <property type="match status" value="2"/>
</dbReference>
<keyword evidence="6" id="KW-0479">Metal-binding</keyword>
<keyword evidence="5" id="KW-0067">ATP-binding</keyword>
<dbReference type="Pfam" id="PF00176">
    <property type="entry name" value="SNF2-rel_dom"/>
    <property type="match status" value="2"/>
</dbReference>
<feature type="domain" description="Helicase ATP-binding" evidence="10">
    <location>
        <begin position="59"/>
        <end position="168"/>
    </location>
</feature>
<dbReference type="InterPro" id="IPR013083">
    <property type="entry name" value="Znf_RING/FYVE/PHD"/>
</dbReference>
<keyword evidence="13" id="KW-1185">Reference proteome</keyword>
<evidence type="ECO:0000256" key="1">
    <source>
        <dbReference type="ARBA" id="ARBA00004123"/>
    </source>
</evidence>
<dbReference type="PROSITE" id="PS51192">
    <property type="entry name" value="HELICASE_ATP_BIND_1"/>
    <property type="match status" value="1"/>
</dbReference>
<evidence type="ECO:0000259" key="11">
    <source>
        <dbReference type="PROSITE" id="PS51194"/>
    </source>
</evidence>
<reference evidence="12 13" key="1">
    <citation type="submission" date="2016-02" db="EMBL/GenBank/DDBJ databases">
        <title>Genome analysis of coral dinoflagellate symbionts highlights evolutionary adaptations to a symbiotic lifestyle.</title>
        <authorList>
            <person name="Aranda M."/>
            <person name="Li Y."/>
            <person name="Liew Y.J."/>
            <person name="Baumgarten S."/>
            <person name="Simakov O."/>
            <person name="Wilson M."/>
            <person name="Piel J."/>
            <person name="Ashoor H."/>
            <person name="Bougouffa S."/>
            <person name="Bajic V.B."/>
            <person name="Ryu T."/>
            <person name="Ravasi T."/>
            <person name="Bayer T."/>
            <person name="Micklem G."/>
            <person name="Kim H."/>
            <person name="Bhak J."/>
            <person name="Lajeunesse T.C."/>
            <person name="Voolstra C.R."/>
        </authorList>
    </citation>
    <scope>NUCLEOTIDE SEQUENCE [LARGE SCALE GENOMIC DNA]</scope>
    <source>
        <strain evidence="12 13">CCMP2467</strain>
    </source>
</reference>
<accession>A0A1Q9D565</accession>
<dbReference type="GO" id="GO:0008270">
    <property type="term" value="F:zinc ion binding"/>
    <property type="evidence" value="ECO:0007669"/>
    <property type="project" value="UniProtKB-KW"/>
</dbReference>
<dbReference type="InterPro" id="IPR050628">
    <property type="entry name" value="SNF2_RAD54_helicase_TF"/>
</dbReference>